<dbReference type="EMBL" id="VIFM01000017">
    <property type="protein sequence ID" value="TQF16821.1"/>
    <property type="molecule type" value="Genomic_DNA"/>
</dbReference>
<gene>
    <name evidence="2" type="ORF">FJV41_06625</name>
</gene>
<evidence type="ECO:0000313" key="2">
    <source>
        <dbReference type="EMBL" id="TQF16821.1"/>
    </source>
</evidence>
<accession>A0A540X6C8</accession>
<dbReference type="RefSeq" id="WP_141641558.1">
    <property type="nucleotide sequence ID" value="NZ_VIFM01000017.1"/>
</dbReference>
<evidence type="ECO:0000313" key="3">
    <source>
        <dbReference type="Proteomes" id="UP000315369"/>
    </source>
</evidence>
<dbReference type="Proteomes" id="UP000315369">
    <property type="component" value="Unassembled WGS sequence"/>
</dbReference>
<feature type="region of interest" description="Disordered" evidence="1">
    <location>
        <begin position="211"/>
        <end position="235"/>
    </location>
</feature>
<evidence type="ECO:0000256" key="1">
    <source>
        <dbReference type="SAM" id="MobiDB-lite"/>
    </source>
</evidence>
<proteinExistence type="predicted"/>
<dbReference type="OrthoDB" id="10015491at2"/>
<reference evidence="2 3" key="1">
    <citation type="submission" date="2019-06" db="EMBL/GenBank/DDBJ databases">
        <authorList>
            <person name="Livingstone P."/>
            <person name="Whitworth D."/>
        </authorList>
    </citation>
    <scope>NUCLEOTIDE SEQUENCE [LARGE SCALE GENOMIC DNA]</scope>
    <source>
        <strain evidence="2 3">AM401</strain>
    </source>
</reference>
<keyword evidence="3" id="KW-1185">Reference proteome</keyword>
<name>A0A540X6C8_9BACT</name>
<feature type="region of interest" description="Disordered" evidence="1">
    <location>
        <begin position="343"/>
        <end position="426"/>
    </location>
</feature>
<sequence>MRETLVKLARRVLALARKELAVHGRLHRDVLATLRKLEARSPEFARARARAHACVVFPSLGQGSVVLGGVWGLGEVFVRGRLVGYSALVQLTLGVQLGGQTSSEVILFEDREAFERLKKGRTGLALGGAVTLVKAGVAWARGPKGSTAVALATRGGLWAGVGLGMQRLFFVPAVLTRGGVLREGLPSLAFSRARTSAPRANGTRENMMAKAQASKSGRKGLEGPSALGRRISGADSRKVSERARAAVQKVGERGRQTVEHLRERVPSGREIQARAGQARTWAADQMGAHAVAIGLTTLAAGIAGAALLPVSDRERRALSSASGKVKSLSHSIGESQVLARARKSLSGVTKSVGDRVSRARSGGTPEVAEQARVPRKNAPARGRKTSGRSAAAKTSRPTAKRASPKRGPGGARSTKKAGANPTHAKT</sequence>
<dbReference type="AlphaFoldDB" id="A0A540X6C8"/>
<protein>
    <submittedName>
        <fullName evidence="2">Uncharacterized protein</fullName>
    </submittedName>
</protein>
<organism evidence="2 3">
    <name type="scientific">Myxococcus llanfairpwllgwyngyllgogerychwyrndrobwllllantysiliogogogochensis</name>
    <dbReference type="NCBI Taxonomy" id="2590453"/>
    <lineage>
        <taxon>Bacteria</taxon>
        <taxon>Pseudomonadati</taxon>
        <taxon>Myxococcota</taxon>
        <taxon>Myxococcia</taxon>
        <taxon>Myxococcales</taxon>
        <taxon>Cystobacterineae</taxon>
        <taxon>Myxococcaceae</taxon>
        <taxon>Myxococcus</taxon>
    </lineage>
</organism>
<comment type="caution">
    <text evidence="2">The sequence shown here is derived from an EMBL/GenBank/DDBJ whole genome shotgun (WGS) entry which is preliminary data.</text>
</comment>